<name>A0A9P7LE69_9HYPO</name>
<dbReference type="Pfam" id="PF00547">
    <property type="entry name" value="Urease_gamma"/>
    <property type="match status" value="1"/>
</dbReference>
<dbReference type="Gene3D" id="3.30.280.10">
    <property type="entry name" value="Urease, gamma-like subunit"/>
    <property type="match status" value="1"/>
</dbReference>
<organism evidence="2 3">
    <name type="scientific">Fusarium xylarioides</name>
    <dbReference type="NCBI Taxonomy" id="221167"/>
    <lineage>
        <taxon>Eukaryota</taxon>
        <taxon>Fungi</taxon>
        <taxon>Dikarya</taxon>
        <taxon>Ascomycota</taxon>
        <taxon>Pezizomycotina</taxon>
        <taxon>Sordariomycetes</taxon>
        <taxon>Hypocreomycetidae</taxon>
        <taxon>Hypocreales</taxon>
        <taxon>Nectriaceae</taxon>
        <taxon>Fusarium</taxon>
        <taxon>Fusarium fujikuroi species complex</taxon>
    </lineage>
</organism>
<evidence type="ECO:0000313" key="3">
    <source>
        <dbReference type="Proteomes" id="UP000750502"/>
    </source>
</evidence>
<dbReference type="GO" id="GO:0016787">
    <property type="term" value="F:hydrolase activity"/>
    <property type="evidence" value="ECO:0007669"/>
    <property type="project" value="UniProtKB-KW"/>
</dbReference>
<protein>
    <recommendedName>
        <fullName evidence="4">Urease</fullName>
    </recommendedName>
</protein>
<dbReference type="PANTHER" id="PTHR43440:SF1">
    <property type="entry name" value="UREASE"/>
    <property type="match status" value="1"/>
</dbReference>
<accession>A0A9P7LE69</accession>
<gene>
    <name evidence="2" type="ORF">H9Q72_004985</name>
</gene>
<dbReference type="SUPFAM" id="SSF54111">
    <property type="entry name" value="Urease, gamma-subunit"/>
    <property type="match status" value="1"/>
</dbReference>
<proteinExistence type="predicted"/>
<dbReference type="GO" id="GO:0016151">
    <property type="term" value="F:nickel cation binding"/>
    <property type="evidence" value="ECO:0007669"/>
    <property type="project" value="InterPro"/>
</dbReference>
<reference evidence="2" key="2">
    <citation type="submission" date="2020-10" db="EMBL/GenBank/DDBJ databases">
        <authorList>
            <person name="Peck L.D."/>
            <person name="Nowell R.W."/>
            <person name="Flood J."/>
            <person name="Ryan M.J."/>
            <person name="Barraclough T.G."/>
        </authorList>
    </citation>
    <scope>NUCLEOTIDE SEQUENCE</scope>
    <source>
        <strain evidence="2">IMI 127659i</strain>
    </source>
</reference>
<dbReference type="EMBL" id="JADFTT010000136">
    <property type="protein sequence ID" value="KAG5766975.1"/>
    <property type="molecule type" value="Genomic_DNA"/>
</dbReference>
<dbReference type="InterPro" id="IPR002026">
    <property type="entry name" value="Urease_gamma/gamma-beta_su"/>
</dbReference>
<dbReference type="PANTHER" id="PTHR43440">
    <property type="entry name" value="UREASE"/>
    <property type="match status" value="1"/>
</dbReference>
<dbReference type="InterPro" id="IPR050112">
    <property type="entry name" value="Urease_alpha_subunit"/>
</dbReference>
<dbReference type="InterPro" id="IPR036463">
    <property type="entry name" value="Urease_gamma_sf"/>
</dbReference>
<evidence type="ECO:0000256" key="1">
    <source>
        <dbReference type="ARBA" id="ARBA00022801"/>
    </source>
</evidence>
<comment type="caution">
    <text evidence="2">The sequence shown here is derived from an EMBL/GenBank/DDBJ whole genome shotgun (WGS) entry which is preliminary data.</text>
</comment>
<reference evidence="2" key="1">
    <citation type="journal article" date="2020" name="bioRxiv">
        <title>Historical genomics reveals the evolutionary mechanisms behind multiple outbreaks of the host-specific coffee wilt pathogen Fusarium xylarioides.</title>
        <authorList>
            <person name="Peck D."/>
            <person name="Nowell R.W."/>
            <person name="Flood J."/>
            <person name="Ryan M.J."/>
            <person name="Barraclough T.G."/>
        </authorList>
    </citation>
    <scope>NUCLEOTIDE SEQUENCE</scope>
    <source>
        <strain evidence="2">IMI 127659i</strain>
    </source>
</reference>
<dbReference type="Proteomes" id="UP000750502">
    <property type="component" value="Unassembled WGS sequence"/>
</dbReference>
<keyword evidence="1" id="KW-0378">Hydrolase</keyword>
<dbReference type="AlphaFoldDB" id="A0A9P7LE69"/>
<dbReference type="CDD" id="cd00390">
    <property type="entry name" value="Urease_gamma"/>
    <property type="match status" value="1"/>
</dbReference>
<evidence type="ECO:0008006" key="4">
    <source>
        <dbReference type="Google" id="ProtNLM"/>
    </source>
</evidence>
<sequence length="146" mass="16168">MHYTPRKVEKLLFSQAGRLAQRRLAHGKKLNHLESSALIATVLQEIIHIEDHSVADLMKFGKGILGRRHVYPSVVGALKQMQVEGTSETGTYLITIHNPISTDDGDLKMALSGSFLPVPSDDLPCYQRSRFPPVSDARFTVTNKGT</sequence>
<dbReference type="OrthoDB" id="1708534at2759"/>
<dbReference type="GO" id="GO:0043419">
    <property type="term" value="P:urea catabolic process"/>
    <property type="evidence" value="ECO:0007669"/>
    <property type="project" value="InterPro"/>
</dbReference>
<keyword evidence="3" id="KW-1185">Reference proteome</keyword>
<evidence type="ECO:0000313" key="2">
    <source>
        <dbReference type="EMBL" id="KAG5766975.1"/>
    </source>
</evidence>